<keyword evidence="3" id="KW-0597">Phosphoprotein</keyword>
<feature type="region of interest" description="Disordered" evidence="8">
    <location>
        <begin position="1"/>
        <end position="33"/>
    </location>
</feature>
<protein>
    <recommendedName>
        <fullName evidence="2">Tumor protein p53-inducible protein 11</fullName>
    </recommendedName>
    <alternativeName>
        <fullName evidence="7">p53-induced gene 11 protein</fullName>
    </alternativeName>
</protein>
<sequence length="229" mass="25801">MSANEEDHCDPLIEDYSPPPTPSSVVEEDKPKEAPSVVNQFLKLLLRKHSSGDLHSRLKTRKLLGVGETDDGDIHRSKLSQILGHSDQLYIRLPYGLRIWQLLIAIMFTFYGLWALVLPSHILNTTLGVSAADDVILPVRLYGCALVSLSIVYWMTLSTQDRDIIRMCLMTSIVYFGVQFIVSVLSPVSLAAPLHSCLGPYAHLLWRAGQVMGSLYFYVALTRDMRHYR</sequence>
<evidence type="ECO:0000313" key="11">
    <source>
        <dbReference type="Proteomes" id="UP001233172"/>
    </source>
</evidence>
<evidence type="ECO:0000256" key="7">
    <source>
        <dbReference type="ARBA" id="ARBA00032100"/>
    </source>
</evidence>
<name>A0AAD8AY07_BIOPF</name>
<keyword evidence="6 9" id="KW-0472">Membrane</keyword>
<evidence type="ECO:0000256" key="4">
    <source>
        <dbReference type="ARBA" id="ARBA00022692"/>
    </source>
</evidence>
<dbReference type="Pfam" id="PF14936">
    <property type="entry name" value="p53-inducible11"/>
    <property type="match status" value="1"/>
</dbReference>
<evidence type="ECO:0000256" key="9">
    <source>
        <dbReference type="SAM" id="Phobius"/>
    </source>
</evidence>
<feature type="transmembrane region" description="Helical" evidence="9">
    <location>
        <begin position="135"/>
        <end position="155"/>
    </location>
</feature>
<evidence type="ECO:0000256" key="8">
    <source>
        <dbReference type="SAM" id="MobiDB-lite"/>
    </source>
</evidence>
<dbReference type="AlphaFoldDB" id="A0AAD8AY07"/>
<evidence type="ECO:0000313" key="10">
    <source>
        <dbReference type="EMBL" id="KAK0044506.1"/>
    </source>
</evidence>
<dbReference type="PANTHER" id="PTHR31584:SF1">
    <property type="entry name" value="TUMOR PROTEIN P53-INDUCIBLE PROTEIN 11"/>
    <property type="match status" value="1"/>
</dbReference>
<keyword evidence="11" id="KW-1185">Reference proteome</keyword>
<gene>
    <name evidence="10" type="ORF">Bpfe_026097</name>
</gene>
<accession>A0AAD8AY07</accession>
<evidence type="ECO:0000256" key="6">
    <source>
        <dbReference type="ARBA" id="ARBA00023136"/>
    </source>
</evidence>
<reference evidence="10" key="1">
    <citation type="journal article" date="2023" name="PLoS Negl. Trop. Dis.">
        <title>A genome sequence for Biomphalaria pfeifferi, the major vector snail for the human-infecting parasite Schistosoma mansoni.</title>
        <authorList>
            <person name="Bu L."/>
            <person name="Lu L."/>
            <person name="Laidemitt M.R."/>
            <person name="Zhang S.M."/>
            <person name="Mutuku M."/>
            <person name="Mkoji G."/>
            <person name="Steinauer M."/>
            <person name="Loker E.S."/>
        </authorList>
    </citation>
    <scope>NUCLEOTIDE SEQUENCE</scope>
    <source>
        <strain evidence="10">KasaAsao</strain>
    </source>
</reference>
<reference evidence="10" key="2">
    <citation type="submission" date="2023-04" db="EMBL/GenBank/DDBJ databases">
        <authorList>
            <person name="Bu L."/>
            <person name="Lu L."/>
            <person name="Laidemitt M.R."/>
            <person name="Zhang S.M."/>
            <person name="Mutuku M."/>
            <person name="Mkoji G."/>
            <person name="Steinauer M."/>
            <person name="Loker E.S."/>
        </authorList>
    </citation>
    <scope>NUCLEOTIDE SEQUENCE</scope>
    <source>
        <strain evidence="10">KasaAsao</strain>
        <tissue evidence="10">Whole Snail</tissue>
    </source>
</reference>
<feature type="compositionally biased region" description="Basic and acidic residues" evidence="8">
    <location>
        <begin position="1"/>
        <end position="11"/>
    </location>
</feature>
<keyword evidence="4 9" id="KW-0812">Transmembrane</keyword>
<dbReference type="EMBL" id="JASAOG010000197">
    <property type="protein sequence ID" value="KAK0044506.1"/>
    <property type="molecule type" value="Genomic_DNA"/>
</dbReference>
<evidence type="ECO:0000256" key="5">
    <source>
        <dbReference type="ARBA" id="ARBA00022989"/>
    </source>
</evidence>
<comment type="subcellular location">
    <subcellularLocation>
        <location evidence="1">Membrane</location>
        <topology evidence="1">Multi-pass membrane protein</topology>
    </subcellularLocation>
</comment>
<proteinExistence type="predicted"/>
<dbReference type="InterPro" id="IPR028266">
    <property type="entry name" value="TP53I11"/>
</dbReference>
<keyword evidence="5 9" id="KW-1133">Transmembrane helix</keyword>
<evidence type="ECO:0000256" key="1">
    <source>
        <dbReference type="ARBA" id="ARBA00004141"/>
    </source>
</evidence>
<dbReference type="GO" id="GO:0016020">
    <property type="term" value="C:membrane"/>
    <property type="evidence" value="ECO:0007669"/>
    <property type="project" value="UniProtKB-SubCell"/>
</dbReference>
<feature type="transmembrane region" description="Helical" evidence="9">
    <location>
        <begin position="102"/>
        <end position="123"/>
    </location>
</feature>
<organism evidence="10 11">
    <name type="scientific">Biomphalaria pfeifferi</name>
    <name type="common">Bloodfluke planorb</name>
    <name type="synonym">Freshwater snail</name>
    <dbReference type="NCBI Taxonomy" id="112525"/>
    <lineage>
        <taxon>Eukaryota</taxon>
        <taxon>Metazoa</taxon>
        <taxon>Spiralia</taxon>
        <taxon>Lophotrochozoa</taxon>
        <taxon>Mollusca</taxon>
        <taxon>Gastropoda</taxon>
        <taxon>Heterobranchia</taxon>
        <taxon>Euthyneura</taxon>
        <taxon>Panpulmonata</taxon>
        <taxon>Hygrophila</taxon>
        <taxon>Lymnaeoidea</taxon>
        <taxon>Planorbidae</taxon>
        <taxon>Biomphalaria</taxon>
    </lineage>
</organism>
<feature type="transmembrane region" description="Helical" evidence="9">
    <location>
        <begin position="204"/>
        <end position="221"/>
    </location>
</feature>
<feature type="transmembrane region" description="Helical" evidence="9">
    <location>
        <begin position="167"/>
        <end position="192"/>
    </location>
</feature>
<dbReference type="Proteomes" id="UP001233172">
    <property type="component" value="Unassembled WGS sequence"/>
</dbReference>
<evidence type="ECO:0000256" key="3">
    <source>
        <dbReference type="ARBA" id="ARBA00022553"/>
    </source>
</evidence>
<evidence type="ECO:0000256" key="2">
    <source>
        <dbReference type="ARBA" id="ARBA00019449"/>
    </source>
</evidence>
<comment type="caution">
    <text evidence="10">The sequence shown here is derived from an EMBL/GenBank/DDBJ whole genome shotgun (WGS) entry which is preliminary data.</text>
</comment>
<dbReference type="PANTHER" id="PTHR31584">
    <property type="entry name" value="TUMOR PROTEIN P53-INDUCIBLE PROTEIN 11"/>
    <property type="match status" value="1"/>
</dbReference>